<proteinExistence type="predicted"/>
<dbReference type="STRING" id="743719.PaelaDRAFT_3275"/>
<dbReference type="RefSeq" id="WP_007130442.1">
    <property type="nucleotide sequence ID" value="NZ_AGIP01000007.1"/>
</dbReference>
<dbReference type="PATRIC" id="fig|743719.3.peg.3311"/>
<accession>G4HH14</accession>
<dbReference type="eggNOG" id="ENOG50307P1">
    <property type="taxonomic scope" value="Bacteria"/>
</dbReference>
<sequence>MRGTAGQAKLQQYGMTPFVLSGPEAKAEVGVQFEEPFGGINYVIVGMSNNPGFQISLKSQQEDSAVLEVVRQPGCNLAYGFISWIAIGPSL</sequence>
<protein>
    <submittedName>
        <fullName evidence="1">Uncharacterized protein</fullName>
    </submittedName>
</protein>
<dbReference type="NCBIfam" id="NF012201">
    <property type="entry name" value="WIAG-tail"/>
    <property type="match status" value="1"/>
</dbReference>
<gene>
    <name evidence="1" type="ORF">PaelaDRAFT_3275</name>
</gene>
<dbReference type="Proteomes" id="UP000003891">
    <property type="component" value="Unassembled WGS sequence"/>
</dbReference>
<reference evidence="1 2" key="1">
    <citation type="submission" date="2011-09" db="EMBL/GenBank/DDBJ databases">
        <title>The draft genome of Paenibacillus lactis 154.</title>
        <authorList>
            <consortium name="US DOE Joint Genome Institute (JGI-PGF)"/>
            <person name="Lucas S."/>
            <person name="Han J."/>
            <person name="Lapidus A."/>
            <person name="Cheng J.-F."/>
            <person name="Goodwin L."/>
            <person name="Pitluck S."/>
            <person name="Peters L."/>
            <person name="Land M.L."/>
            <person name="Hauser L."/>
            <person name="Siebers A."/>
            <person name="Thelen M."/>
            <person name="Hugenholtz P."/>
            <person name="Allgaier M."/>
            <person name="Woyke T.J."/>
        </authorList>
    </citation>
    <scope>NUCLEOTIDE SEQUENCE [LARGE SCALE GENOMIC DNA]</scope>
    <source>
        <strain evidence="1 2">154</strain>
    </source>
</reference>
<evidence type="ECO:0000313" key="1">
    <source>
        <dbReference type="EMBL" id="EHB63390.1"/>
    </source>
</evidence>
<evidence type="ECO:0000313" key="2">
    <source>
        <dbReference type="Proteomes" id="UP000003891"/>
    </source>
</evidence>
<dbReference type="AlphaFoldDB" id="G4HH14"/>
<name>G4HH14_9BACL</name>
<organism evidence="1 2">
    <name type="scientific">Paenibacillus lactis 154</name>
    <dbReference type="NCBI Taxonomy" id="743719"/>
    <lineage>
        <taxon>Bacteria</taxon>
        <taxon>Bacillati</taxon>
        <taxon>Bacillota</taxon>
        <taxon>Bacilli</taxon>
        <taxon>Bacillales</taxon>
        <taxon>Paenibacillaceae</taxon>
        <taxon>Paenibacillus</taxon>
    </lineage>
</organism>
<dbReference type="EMBL" id="AGIP01000007">
    <property type="protein sequence ID" value="EHB63390.1"/>
    <property type="molecule type" value="Genomic_DNA"/>
</dbReference>